<name>A0ABV5FQJ1_9FLAO</name>
<keyword evidence="3" id="KW-1185">Reference proteome</keyword>
<proteinExistence type="predicted"/>
<dbReference type="NCBIfam" id="TIGR03696">
    <property type="entry name" value="Rhs_assc_core"/>
    <property type="match status" value="1"/>
</dbReference>
<reference evidence="2 3" key="1">
    <citation type="submission" date="2024-09" db="EMBL/GenBank/DDBJ databases">
        <authorList>
            <person name="Sun Q."/>
            <person name="Mori K."/>
        </authorList>
    </citation>
    <scope>NUCLEOTIDE SEQUENCE [LARGE SCALE GENOMIC DNA]</scope>
    <source>
        <strain evidence="2 3">CECT 7908</strain>
    </source>
</reference>
<dbReference type="PANTHER" id="PTHR32305">
    <property type="match status" value="1"/>
</dbReference>
<sequence>MFVTEKNAQNVLEILEENNYYPFGLKHEGYNVNLPNNNKYKYNGKELQDELSLNLYDYGARNYDPALGRWMNIDPLAEISRRNSPYNYALNNPVYFIDPDGMAPTGAQSGGAMSTAEGNRGDGAGGATMFQSDYLNKNGGHWTDSIRGGSKSGDSTTEDSDSNSSNNGGGIDPPKKKKETKADPQSPEEQEKWRKYNEEKLLPLNRVLLAFAMIGRAWETGIEGLYMRMGTTAELAPLAVNSESTVVNTTAIEEGSFSVIDWKGYPVGGVKPTGPFRLLEGSEYTTARNLANSKNATLRRANPEGLKGLQIHEIHPVKFGGSPTDLVNKVYLTPQQHSVYTNYWNSLMRSTKK</sequence>
<evidence type="ECO:0000313" key="3">
    <source>
        <dbReference type="Proteomes" id="UP001589589"/>
    </source>
</evidence>
<protein>
    <submittedName>
        <fullName evidence="2">RHS repeat-associated core domain-containing protein</fullName>
    </submittedName>
</protein>
<dbReference type="InterPro" id="IPR050708">
    <property type="entry name" value="T6SS_VgrG/RHS"/>
</dbReference>
<evidence type="ECO:0000256" key="1">
    <source>
        <dbReference type="SAM" id="MobiDB-lite"/>
    </source>
</evidence>
<dbReference type="Proteomes" id="UP001589589">
    <property type="component" value="Unassembled WGS sequence"/>
</dbReference>
<feature type="region of interest" description="Disordered" evidence="1">
    <location>
        <begin position="106"/>
        <end position="192"/>
    </location>
</feature>
<organism evidence="2 3">
    <name type="scientific">Flavobacterium branchiarum</name>
    <dbReference type="NCBI Taxonomy" id="1114870"/>
    <lineage>
        <taxon>Bacteria</taxon>
        <taxon>Pseudomonadati</taxon>
        <taxon>Bacteroidota</taxon>
        <taxon>Flavobacteriia</taxon>
        <taxon>Flavobacteriales</taxon>
        <taxon>Flavobacteriaceae</taxon>
        <taxon>Flavobacterium</taxon>
    </lineage>
</organism>
<comment type="caution">
    <text evidence="2">The sequence shown here is derived from an EMBL/GenBank/DDBJ whole genome shotgun (WGS) entry which is preliminary data.</text>
</comment>
<dbReference type="RefSeq" id="WP_379690672.1">
    <property type="nucleotide sequence ID" value="NZ_JAUFQQ010000003.1"/>
</dbReference>
<dbReference type="EMBL" id="JBHMEX010000056">
    <property type="protein sequence ID" value="MFB9065809.1"/>
    <property type="molecule type" value="Genomic_DNA"/>
</dbReference>
<dbReference type="InterPro" id="IPR022385">
    <property type="entry name" value="Rhs_assc_core"/>
</dbReference>
<accession>A0ABV5FQJ1</accession>
<dbReference type="PANTHER" id="PTHR32305:SF15">
    <property type="entry name" value="PROTEIN RHSA-RELATED"/>
    <property type="match status" value="1"/>
</dbReference>
<evidence type="ECO:0000313" key="2">
    <source>
        <dbReference type="EMBL" id="MFB9065809.1"/>
    </source>
</evidence>
<dbReference type="Gene3D" id="2.180.10.10">
    <property type="entry name" value="RHS repeat-associated core"/>
    <property type="match status" value="1"/>
</dbReference>
<gene>
    <name evidence="2" type="ORF">ACFFUQ_17445</name>
</gene>